<keyword evidence="1" id="KW-0472">Membrane</keyword>
<dbReference type="SUPFAM" id="SSF82714">
    <property type="entry name" value="Multidrug efflux transporter AcrB TolC docking domain, DN and DC subdomains"/>
    <property type="match status" value="2"/>
</dbReference>
<feature type="transmembrane region" description="Helical" evidence="1">
    <location>
        <begin position="959"/>
        <end position="977"/>
    </location>
</feature>
<dbReference type="GO" id="GO:0042910">
    <property type="term" value="F:xenobiotic transmembrane transporter activity"/>
    <property type="evidence" value="ECO:0007669"/>
    <property type="project" value="TreeGrafter"/>
</dbReference>
<dbReference type="Pfam" id="PF00873">
    <property type="entry name" value="ACR_tran"/>
    <property type="match status" value="1"/>
</dbReference>
<dbReference type="SUPFAM" id="SSF82866">
    <property type="entry name" value="Multidrug efflux transporter AcrB transmembrane domain"/>
    <property type="match status" value="2"/>
</dbReference>
<feature type="transmembrane region" description="Helical" evidence="1">
    <location>
        <begin position="12"/>
        <end position="31"/>
    </location>
</feature>
<dbReference type="Gene3D" id="3.30.70.1320">
    <property type="entry name" value="Multidrug efflux transporter AcrB pore domain like"/>
    <property type="match status" value="1"/>
</dbReference>
<name>A0A377FWN1_9BACL</name>
<dbReference type="PANTHER" id="PTHR32063:SF18">
    <property type="entry name" value="CATION EFFLUX SYSTEM PROTEIN"/>
    <property type="match status" value="1"/>
</dbReference>
<dbReference type="PANTHER" id="PTHR32063">
    <property type="match status" value="1"/>
</dbReference>
<dbReference type="AlphaFoldDB" id="A0A377FWN1"/>
<feature type="transmembrane region" description="Helical" evidence="1">
    <location>
        <begin position="425"/>
        <end position="448"/>
    </location>
</feature>
<feature type="transmembrane region" description="Helical" evidence="1">
    <location>
        <begin position="333"/>
        <end position="360"/>
    </location>
</feature>
<proteinExistence type="predicted"/>
<sequence length="1022" mass="110968">MFFQQMIERGKLVIVFLLVAIIVGVLTFFQLPKREIPETSINIVLVQTPYPGATAEAVERNVTSVLEDELRSIEGVENVTSLSASEFSNITVEYEDGVNKSELQANVRQAVSDAQSRLPEEALAPTVNDSVGQLPVASYLLTADDRESLETIRGNVEQLEERLLRTTGVTGVTIKGLPETEFVVSLDSEALGERQLAFPDVLTAINEEYKTTPLGRQSTEDGIYQLAIDSLTNVNDMDQVVVGSFEGEPVLLADVGTVEEAPKAVTDLVSLDGKPAVSFTVTIEPGQDIPTLQERVDAVVASEVGDLDSVELVTYSDQAKAVDAIFSSLTREFLIAMIAVIVVTTIGLTFTGSLIVSLAIPLSFLLALIPLRFTGVDLNQISIIGAIIALGILVDDAIVVNDNILRRYRKGDSAMLGAVRGTKEVWGSIVTSTLAVVFAFLPLTLLSGANGNFIRALPTVLALSVLASMVISLTLVPIAQYWLNRKQVRVSKREPGWLGGPLNRLSNFYADKLLPVVAKRPWTFGLVGFVITTALYGLILLTPFEFFPAANRPEVVTSVTFPVQTNLEETERRLQQMEAEFQDVDGVVETSVFAGGGLPSLFTGGLDQSGENTGQIVVRVDNDRIDAIQLIDRYTTQLRENYPDAEIFLETQQQGPPASAPVEFTMRGETIDQLVDARDTVKAELEAIDGALVLDDIKEPFQTLTYELDREAMASAGVTAKTISDQIRLVSDGVPIGTFDDGIEQRDVKIVIDAEANREALALDDILVPVEAETGPPVAPLSTFVTETTTEQIQQIPRENGERTVTLRIYPTEGMDEEAFKSDVDRVLEDAQAGLTDDGISFAQTGSSDTQNEFFLELATLFVVVLFLIFLIIAFQFNSLSLPLLVLFTIYLAIAGAVVGLFVTQTPFSFMASMGMVSLAGIVVRNAVVLFEFIEQGIRQGMAVTTAVYEAGRARIRPILLTALTAVVALLPVALGSDPLFKPLAIGIVSGIMFSTILTLVLVPAYYLILAKRRHRDKPFTE</sequence>
<reference evidence="2 3" key="1">
    <citation type="submission" date="2018-06" db="EMBL/GenBank/DDBJ databases">
        <authorList>
            <consortium name="Pathogen Informatics"/>
            <person name="Doyle S."/>
        </authorList>
    </citation>
    <scope>NUCLEOTIDE SEQUENCE [LARGE SCALE GENOMIC DNA]</scope>
    <source>
        <strain evidence="2 3">NCTC13163</strain>
    </source>
</reference>
<evidence type="ECO:0000313" key="2">
    <source>
        <dbReference type="EMBL" id="STO08906.1"/>
    </source>
</evidence>
<feature type="transmembrane region" description="Helical" evidence="1">
    <location>
        <begin position="380"/>
        <end position="404"/>
    </location>
</feature>
<keyword evidence="1" id="KW-1133">Transmembrane helix</keyword>
<organism evidence="2 3">
    <name type="scientific">Exiguobacterium aurantiacum</name>
    <dbReference type="NCBI Taxonomy" id="33987"/>
    <lineage>
        <taxon>Bacteria</taxon>
        <taxon>Bacillati</taxon>
        <taxon>Bacillota</taxon>
        <taxon>Bacilli</taxon>
        <taxon>Bacillales</taxon>
        <taxon>Bacillales Family XII. Incertae Sedis</taxon>
        <taxon>Exiguobacterium</taxon>
    </lineage>
</organism>
<feature type="transmembrane region" description="Helical" evidence="1">
    <location>
        <begin position="910"/>
        <end position="934"/>
    </location>
</feature>
<evidence type="ECO:0000256" key="1">
    <source>
        <dbReference type="SAM" id="Phobius"/>
    </source>
</evidence>
<gene>
    <name evidence="2" type="primary">mdtC</name>
    <name evidence="2" type="ORF">NCTC13163_02284</name>
</gene>
<dbReference type="Gene3D" id="3.30.2090.10">
    <property type="entry name" value="Multidrug efflux transporter AcrB TolC docking domain, DN and DC subdomains"/>
    <property type="match status" value="2"/>
</dbReference>
<protein>
    <submittedName>
        <fullName evidence="2">Multidrug transporter MdtC</fullName>
    </submittedName>
</protein>
<dbReference type="Gene3D" id="3.30.70.1440">
    <property type="entry name" value="Multidrug efflux transporter AcrB pore domain"/>
    <property type="match status" value="1"/>
</dbReference>
<keyword evidence="1" id="KW-0812">Transmembrane</keyword>
<feature type="transmembrane region" description="Helical" evidence="1">
    <location>
        <begin position="854"/>
        <end position="875"/>
    </location>
</feature>
<feature type="transmembrane region" description="Helical" evidence="1">
    <location>
        <begin position="460"/>
        <end position="483"/>
    </location>
</feature>
<evidence type="ECO:0000313" key="3">
    <source>
        <dbReference type="Proteomes" id="UP000254060"/>
    </source>
</evidence>
<dbReference type="SUPFAM" id="SSF82693">
    <property type="entry name" value="Multidrug efflux transporter AcrB pore domain, PN1, PN2, PC1 and PC2 subdomains"/>
    <property type="match status" value="3"/>
</dbReference>
<dbReference type="EMBL" id="UGGP01000001">
    <property type="protein sequence ID" value="STO08906.1"/>
    <property type="molecule type" value="Genomic_DNA"/>
</dbReference>
<feature type="transmembrane region" description="Helical" evidence="1">
    <location>
        <begin position="882"/>
        <end position="904"/>
    </location>
</feature>
<dbReference type="InterPro" id="IPR027463">
    <property type="entry name" value="AcrB_DN_DC_subdom"/>
</dbReference>
<dbReference type="STRING" id="1397694.GCA_000702585_02772"/>
<dbReference type="GO" id="GO:0005886">
    <property type="term" value="C:plasma membrane"/>
    <property type="evidence" value="ECO:0007669"/>
    <property type="project" value="TreeGrafter"/>
</dbReference>
<feature type="transmembrane region" description="Helical" evidence="1">
    <location>
        <begin position="522"/>
        <end position="544"/>
    </location>
</feature>
<feature type="transmembrane region" description="Helical" evidence="1">
    <location>
        <begin position="983"/>
        <end position="1009"/>
    </location>
</feature>
<dbReference type="Gene3D" id="1.20.1640.10">
    <property type="entry name" value="Multidrug efflux transporter AcrB transmembrane domain"/>
    <property type="match status" value="2"/>
</dbReference>
<dbReference type="RefSeq" id="WP_029335795.1">
    <property type="nucleotide sequence ID" value="NZ_UGGP01000001.1"/>
</dbReference>
<dbReference type="InterPro" id="IPR001036">
    <property type="entry name" value="Acrflvin-R"/>
</dbReference>
<dbReference type="Gene3D" id="3.30.70.1430">
    <property type="entry name" value="Multidrug efflux transporter AcrB pore domain"/>
    <property type="match status" value="2"/>
</dbReference>
<dbReference type="Proteomes" id="UP000254060">
    <property type="component" value="Unassembled WGS sequence"/>
</dbReference>
<dbReference type="PRINTS" id="PR00702">
    <property type="entry name" value="ACRIFLAVINRP"/>
</dbReference>
<dbReference type="OrthoDB" id="9757876at2"/>
<accession>A0A377FWN1</accession>